<gene>
    <name evidence="1" type="ORF">KC909_01920</name>
</gene>
<comment type="caution">
    <text evidence="1">The sequence shown here is derived from an EMBL/GenBank/DDBJ whole genome shotgun (WGS) entry which is preliminary data.</text>
</comment>
<proteinExistence type="predicted"/>
<organism evidence="1 2">
    <name type="scientific">Candidatus Dojkabacteria bacterium</name>
    <dbReference type="NCBI Taxonomy" id="2099670"/>
    <lineage>
        <taxon>Bacteria</taxon>
        <taxon>Candidatus Dojkabacteria</taxon>
    </lineage>
</organism>
<reference evidence="1" key="2">
    <citation type="journal article" date="2021" name="Microbiome">
        <title>Successional dynamics and alternative stable states in a saline activated sludge microbial community over 9 years.</title>
        <authorList>
            <person name="Wang Y."/>
            <person name="Ye J."/>
            <person name="Ju F."/>
            <person name="Liu L."/>
            <person name="Boyd J.A."/>
            <person name="Deng Y."/>
            <person name="Parks D.H."/>
            <person name="Jiang X."/>
            <person name="Yin X."/>
            <person name="Woodcroft B.J."/>
            <person name="Tyson G.W."/>
            <person name="Hugenholtz P."/>
            <person name="Polz M.F."/>
            <person name="Zhang T."/>
        </authorList>
    </citation>
    <scope>NUCLEOTIDE SEQUENCE</scope>
    <source>
        <strain evidence="1">HKST-UBA14</strain>
    </source>
</reference>
<name>A0A955RJ63_9BACT</name>
<reference evidence="1" key="1">
    <citation type="submission" date="2020-04" db="EMBL/GenBank/DDBJ databases">
        <authorList>
            <person name="Zhang T."/>
        </authorList>
    </citation>
    <scope>NUCLEOTIDE SEQUENCE</scope>
    <source>
        <strain evidence="1">HKST-UBA14</strain>
    </source>
</reference>
<accession>A0A955RJ63</accession>
<dbReference type="AlphaFoldDB" id="A0A955RJ63"/>
<protein>
    <submittedName>
        <fullName evidence="1">Uncharacterized protein</fullName>
    </submittedName>
</protein>
<evidence type="ECO:0000313" key="2">
    <source>
        <dbReference type="Proteomes" id="UP000783287"/>
    </source>
</evidence>
<dbReference type="EMBL" id="JAGQLK010000027">
    <property type="protein sequence ID" value="MCA9383099.1"/>
    <property type="molecule type" value="Genomic_DNA"/>
</dbReference>
<sequence length="310" mass="35051">MALGTEAPNVFAVNNRIDYSFGLESQTFPYPHVINDLVEFWGEGEAAEFIEDIRWRIDQVFTDDGYKVLAFNIFRQFAIGEALSHDKSDPMHQQVIVAARASLDRLPDLIANSYHYRQPLNDYDCLIAFTGAVTHDYLSKSEDGTSALGNVPKVEQELANLGCSDVFVRNVSELVLATDYQNAANNWIYWVSRGENFAQELGDLTINILATPREYLSNTIQQLAYAQRTSVKRILMQAHVVMADFLGIFTSGNYFAITDFRYPDEISPPLAMISLVDALDKLTGGSNAPDPWIMQRYNEIREWRIAQSIL</sequence>
<evidence type="ECO:0000313" key="1">
    <source>
        <dbReference type="EMBL" id="MCA9383099.1"/>
    </source>
</evidence>
<dbReference type="Proteomes" id="UP000783287">
    <property type="component" value="Unassembled WGS sequence"/>
</dbReference>